<evidence type="ECO:0000313" key="3">
    <source>
        <dbReference type="EMBL" id="SIS91301.1"/>
    </source>
</evidence>
<keyword evidence="2" id="KW-0472">Membrane</keyword>
<sequence>MIDVTADMVAIDAGLFWTMFGVLVLAAVSALVMVSMPSVKTEKLQDWRAKLGISGVPMLVAIAGAILWGLLTLALSYGLIRTLLWLSIPAFRGNTGLEAGVDWRFTLITLAGLTATLGAVVALPVTLSRLRLTKDQTDTAKESLYNQKITEAAADLYARRLVTLDKDDHDKARDVYEDDIVRRSAAIDRLEGLVDEQSYHAARVVRLLSLYVRELSREFPRSRHPYQNIKGLINGTKEKAPIDEEQALKKLDLRPNQLSDEKFWLWTHNLEPVRTDMEKAAQAIGRMSRHLSISSRYETIDFRKANLQGMDLSNLDFCFGRFDEADLSGTRLHGAKFEFAILYRAVLDGSEIFNTDLSSAVMLYSTLYGTELRRAKLIATNLDGVTLNKLTKLDDLDVFGASVRSMDLSNTQNIERILPYVFGDGSVSLPSIGEADLDFPPHWPQHRLDAKIYAAEWDKWRKNPDTYTPPKPD</sequence>
<dbReference type="EMBL" id="FTOQ01000006">
    <property type="protein sequence ID" value="SIS91301.1"/>
    <property type="molecule type" value="Genomic_DNA"/>
</dbReference>
<dbReference type="SUPFAM" id="SSF141571">
    <property type="entry name" value="Pentapeptide repeat-like"/>
    <property type="match status" value="1"/>
</dbReference>
<feature type="transmembrane region" description="Helical" evidence="2">
    <location>
        <begin position="55"/>
        <end position="80"/>
    </location>
</feature>
<proteinExistence type="predicted"/>
<dbReference type="AlphaFoldDB" id="A0A1N7MZD1"/>
<dbReference type="RefSeq" id="WP_143526163.1">
    <property type="nucleotide sequence ID" value="NZ_FTOQ01000006.1"/>
</dbReference>
<gene>
    <name evidence="3" type="ORF">SAMN05421759_10667</name>
</gene>
<keyword evidence="1" id="KW-0677">Repeat</keyword>
<evidence type="ECO:0000256" key="2">
    <source>
        <dbReference type="SAM" id="Phobius"/>
    </source>
</evidence>
<feature type="transmembrane region" description="Helical" evidence="2">
    <location>
        <begin position="105"/>
        <end position="127"/>
    </location>
</feature>
<feature type="transmembrane region" description="Helical" evidence="2">
    <location>
        <begin position="15"/>
        <end position="34"/>
    </location>
</feature>
<evidence type="ECO:0000256" key="1">
    <source>
        <dbReference type="ARBA" id="ARBA00022737"/>
    </source>
</evidence>
<evidence type="ECO:0000313" key="4">
    <source>
        <dbReference type="Proteomes" id="UP000186684"/>
    </source>
</evidence>
<dbReference type="Pfam" id="PF00805">
    <property type="entry name" value="Pentapeptide"/>
    <property type="match status" value="1"/>
</dbReference>
<keyword evidence="2" id="KW-1133">Transmembrane helix</keyword>
<accession>A0A1N7MZD1</accession>
<dbReference type="InterPro" id="IPR001646">
    <property type="entry name" value="5peptide_repeat"/>
</dbReference>
<dbReference type="STRING" id="633194.SAMN05421759_10667"/>
<name>A0A1N7MZD1_9RHOB</name>
<dbReference type="PANTHER" id="PTHR47485">
    <property type="entry name" value="THYLAKOID LUMENAL 17.4 KDA PROTEIN, CHLOROPLASTIC"/>
    <property type="match status" value="1"/>
</dbReference>
<reference evidence="4" key="1">
    <citation type="submission" date="2017-01" db="EMBL/GenBank/DDBJ databases">
        <authorList>
            <person name="Varghese N."/>
            <person name="Submissions S."/>
        </authorList>
    </citation>
    <scope>NUCLEOTIDE SEQUENCE [LARGE SCALE GENOMIC DNA]</scope>
    <source>
        <strain evidence="4">DSM 29430</strain>
    </source>
</reference>
<keyword evidence="4" id="KW-1185">Reference proteome</keyword>
<protein>
    <submittedName>
        <fullName evidence="3">Pentapeptide repeat-containing protein</fullName>
    </submittedName>
</protein>
<dbReference type="Proteomes" id="UP000186684">
    <property type="component" value="Unassembled WGS sequence"/>
</dbReference>
<keyword evidence="2" id="KW-0812">Transmembrane</keyword>
<organism evidence="3 4">
    <name type="scientific">Roseivivax lentus</name>
    <dbReference type="NCBI Taxonomy" id="633194"/>
    <lineage>
        <taxon>Bacteria</taxon>
        <taxon>Pseudomonadati</taxon>
        <taxon>Pseudomonadota</taxon>
        <taxon>Alphaproteobacteria</taxon>
        <taxon>Rhodobacterales</taxon>
        <taxon>Roseobacteraceae</taxon>
        <taxon>Roseivivax</taxon>
    </lineage>
</organism>
<dbReference type="OrthoDB" id="7837851at2"/>
<dbReference type="PANTHER" id="PTHR47485:SF1">
    <property type="entry name" value="THYLAKOID LUMENAL 17.4 KDA PROTEIN, CHLOROPLASTIC"/>
    <property type="match status" value="1"/>
</dbReference>
<dbReference type="Gene3D" id="2.160.20.80">
    <property type="entry name" value="E3 ubiquitin-protein ligase SopA"/>
    <property type="match status" value="1"/>
</dbReference>